<reference evidence="2" key="1">
    <citation type="journal article" date="2014" name="Front. Microbiol.">
        <title>High frequency of phylogenetically diverse reductive dehalogenase-homologous genes in deep subseafloor sedimentary metagenomes.</title>
        <authorList>
            <person name="Kawai M."/>
            <person name="Futagami T."/>
            <person name="Toyoda A."/>
            <person name="Takaki Y."/>
            <person name="Nishi S."/>
            <person name="Hori S."/>
            <person name="Arai W."/>
            <person name="Tsubouchi T."/>
            <person name="Morono Y."/>
            <person name="Uchiyama I."/>
            <person name="Ito T."/>
            <person name="Fujiyama A."/>
            <person name="Inagaki F."/>
            <person name="Takami H."/>
        </authorList>
    </citation>
    <scope>NUCLEOTIDE SEQUENCE</scope>
    <source>
        <strain evidence="2">Expedition CK06-06</strain>
    </source>
</reference>
<evidence type="ECO:0008006" key="3">
    <source>
        <dbReference type="Google" id="ProtNLM"/>
    </source>
</evidence>
<keyword evidence="1" id="KW-0812">Transmembrane</keyword>
<feature type="non-terminal residue" evidence="2">
    <location>
        <position position="71"/>
    </location>
</feature>
<keyword evidence="1" id="KW-1133">Transmembrane helix</keyword>
<evidence type="ECO:0000256" key="1">
    <source>
        <dbReference type="SAM" id="Phobius"/>
    </source>
</evidence>
<accession>X1PAN2</accession>
<comment type="caution">
    <text evidence="2">The sequence shown here is derived from an EMBL/GenBank/DDBJ whole genome shotgun (WGS) entry which is preliminary data.</text>
</comment>
<proteinExistence type="predicted"/>
<keyword evidence="1" id="KW-0472">Membrane</keyword>
<gene>
    <name evidence="2" type="ORF">S06H3_56552</name>
</gene>
<protein>
    <recommendedName>
        <fullName evidence="3">RND efflux pump membrane fusion protein barrel-sandwich domain-containing protein</fullName>
    </recommendedName>
</protein>
<organism evidence="2">
    <name type="scientific">marine sediment metagenome</name>
    <dbReference type="NCBI Taxonomy" id="412755"/>
    <lineage>
        <taxon>unclassified sequences</taxon>
        <taxon>metagenomes</taxon>
        <taxon>ecological metagenomes</taxon>
    </lineage>
</organism>
<dbReference type="EMBL" id="BARV01036384">
    <property type="protein sequence ID" value="GAI53392.1"/>
    <property type="molecule type" value="Genomic_DNA"/>
</dbReference>
<evidence type="ECO:0000313" key="2">
    <source>
        <dbReference type="EMBL" id="GAI53392.1"/>
    </source>
</evidence>
<name>X1PAN2_9ZZZZ</name>
<feature type="transmembrane region" description="Helical" evidence="1">
    <location>
        <begin position="6"/>
        <end position="24"/>
    </location>
</feature>
<sequence>MNKKIILITIIIAVILGFVIYRFFIKEEKPSFVLEKVSRGQVIKEVSETGTVKISEETELGFKNSGRIEKY</sequence>
<dbReference type="AlphaFoldDB" id="X1PAN2"/>